<dbReference type="EMBL" id="CP060696">
    <property type="protein sequence ID" value="QNO18378.1"/>
    <property type="molecule type" value="Genomic_DNA"/>
</dbReference>
<dbReference type="Gene3D" id="1.10.10.10">
    <property type="entry name" value="Winged helix-like DNA-binding domain superfamily/Winged helix DNA-binding domain"/>
    <property type="match status" value="1"/>
</dbReference>
<accession>A0A7G9WI66</accession>
<dbReference type="PANTHER" id="PTHR38600:SF1">
    <property type="entry name" value="TRANSCRIPTIONAL REGULATORY PROTEIN"/>
    <property type="match status" value="1"/>
</dbReference>
<dbReference type="GO" id="GO:0003700">
    <property type="term" value="F:DNA-binding transcription factor activity"/>
    <property type="evidence" value="ECO:0007669"/>
    <property type="project" value="InterPro"/>
</dbReference>
<reference evidence="2 3" key="1">
    <citation type="submission" date="2020-08" db="EMBL/GenBank/DDBJ databases">
        <authorList>
            <person name="Ren C."/>
            <person name="Gu Y."/>
            <person name="Xu Y."/>
        </authorList>
    </citation>
    <scope>NUCLEOTIDE SEQUENCE [LARGE SCALE GENOMIC DNA]</scope>
    <source>
        <strain evidence="2 3">LBM18003</strain>
    </source>
</reference>
<dbReference type="Proteomes" id="UP000516046">
    <property type="component" value="Chromosome"/>
</dbReference>
<dbReference type="SMART" id="SM00418">
    <property type="entry name" value="HTH_ARSR"/>
    <property type="match status" value="1"/>
</dbReference>
<sequence length="307" mass="34613">MREYLTKEETVTFCKALSSELRVDMLQYIYKNKGVSLIDLADTMGVSRAAITQNMKILTEANLVEIKPVSGQRDARKACFLKEDRFAISLGERFDSDNIYFAEMPIGQYTDYEAHPTCGIANTSSLIGIVDDPRYFDDPLRVSASILWFSSGFVEYRLPNYLQEGQCPVELQISMELSSEAPGIAENWPSDIYFYLNNTLLGCWTSPGDFGEVRGLYTPEWWFSNWNQYGLLKLLSVNRHGTFIDGAMVSPVTIQSLGLNEKSDFRFRISAPSDSCHAGGLTLFGHGFGNYNQDIKLHVIYGDKEAE</sequence>
<dbReference type="PANTHER" id="PTHR38600">
    <property type="entry name" value="TRANSCRIPTIONAL REGULATORY PROTEIN"/>
    <property type="match status" value="1"/>
</dbReference>
<dbReference type="RefSeq" id="WP_212507441.1">
    <property type="nucleotide sequence ID" value="NZ_CP060696.1"/>
</dbReference>
<keyword evidence="3" id="KW-1185">Reference proteome</keyword>
<evidence type="ECO:0000313" key="2">
    <source>
        <dbReference type="EMBL" id="QNO18378.1"/>
    </source>
</evidence>
<dbReference type="InterPro" id="IPR001845">
    <property type="entry name" value="HTH_ArsR_DNA-bd_dom"/>
</dbReference>
<dbReference type="InterPro" id="IPR036388">
    <property type="entry name" value="WH-like_DNA-bd_sf"/>
</dbReference>
<dbReference type="InterPro" id="IPR036390">
    <property type="entry name" value="WH_DNA-bd_sf"/>
</dbReference>
<feature type="domain" description="HTH arsR-type" evidence="1">
    <location>
        <begin position="12"/>
        <end position="95"/>
    </location>
</feature>
<dbReference type="AlphaFoldDB" id="A0A7G9WI66"/>
<dbReference type="KEGG" id="caml:H6X83_01550"/>
<organism evidence="2 3">
    <name type="scientific">Caproicibacterium amylolyticum</name>
    <dbReference type="NCBI Taxonomy" id="2766537"/>
    <lineage>
        <taxon>Bacteria</taxon>
        <taxon>Bacillati</taxon>
        <taxon>Bacillota</taxon>
        <taxon>Clostridia</taxon>
        <taxon>Eubacteriales</taxon>
        <taxon>Oscillospiraceae</taxon>
        <taxon>Caproicibacterium</taxon>
    </lineage>
</organism>
<evidence type="ECO:0000259" key="1">
    <source>
        <dbReference type="SMART" id="SM00418"/>
    </source>
</evidence>
<gene>
    <name evidence="2" type="ORF">H6X83_01550</name>
</gene>
<dbReference type="InterPro" id="IPR011991">
    <property type="entry name" value="ArsR-like_HTH"/>
</dbReference>
<dbReference type="CDD" id="cd00090">
    <property type="entry name" value="HTH_ARSR"/>
    <property type="match status" value="1"/>
</dbReference>
<dbReference type="Pfam" id="PF12802">
    <property type="entry name" value="MarR_2"/>
    <property type="match status" value="1"/>
</dbReference>
<dbReference type="InterPro" id="IPR000835">
    <property type="entry name" value="HTH_MarR-typ"/>
</dbReference>
<name>A0A7G9WI66_9FIRM</name>
<protein>
    <submittedName>
        <fullName evidence="2">Helix-turn-helix domain-containing protein</fullName>
    </submittedName>
</protein>
<evidence type="ECO:0000313" key="3">
    <source>
        <dbReference type="Proteomes" id="UP000516046"/>
    </source>
</evidence>
<proteinExistence type="predicted"/>
<dbReference type="SUPFAM" id="SSF46785">
    <property type="entry name" value="Winged helix' DNA-binding domain"/>
    <property type="match status" value="1"/>
</dbReference>